<dbReference type="Proteomes" id="UP000054279">
    <property type="component" value="Unassembled WGS sequence"/>
</dbReference>
<sequence length="170" mass="19352">MLSFAGEFWQSLSLKRDHCPNIRILWVGAQPEVTDAFSLAGQLQKLLGYIGRRSLPLLEHVSMLQECVIHISDYLLISFIDSLPISIQRLVVMTHPGFHSALCINANRSQSNNAQLEYIEYLTRFHSLTHVGGFNWTQFSIAEEKDHFLDLSALTKLEYIGIEGTRSPFM</sequence>
<name>A0A0C9VH03_SPHS4</name>
<keyword evidence="2" id="KW-1185">Reference proteome</keyword>
<gene>
    <name evidence="1" type="ORF">M422DRAFT_256397</name>
</gene>
<protein>
    <submittedName>
        <fullName evidence="1">Uncharacterized protein</fullName>
    </submittedName>
</protein>
<dbReference type="AlphaFoldDB" id="A0A0C9VH03"/>
<proteinExistence type="predicted"/>
<dbReference type="HOGENOM" id="CLU_1571647_0_0_1"/>
<evidence type="ECO:0000313" key="2">
    <source>
        <dbReference type="Proteomes" id="UP000054279"/>
    </source>
</evidence>
<dbReference type="EMBL" id="KN837142">
    <property type="protein sequence ID" value="KIJ40702.1"/>
    <property type="molecule type" value="Genomic_DNA"/>
</dbReference>
<organism evidence="1 2">
    <name type="scientific">Sphaerobolus stellatus (strain SS14)</name>
    <dbReference type="NCBI Taxonomy" id="990650"/>
    <lineage>
        <taxon>Eukaryota</taxon>
        <taxon>Fungi</taxon>
        <taxon>Dikarya</taxon>
        <taxon>Basidiomycota</taxon>
        <taxon>Agaricomycotina</taxon>
        <taxon>Agaricomycetes</taxon>
        <taxon>Phallomycetidae</taxon>
        <taxon>Geastrales</taxon>
        <taxon>Sphaerobolaceae</taxon>
        <taxon>Sphaerobolus</taxon>
    </lineage>
</organism>
<reference evidence="1 2" key="1">
    <citation type="submission" date="2014-06" db="EMBL/GenBank/DDBJ databases">
        <title>Evolutionary Origins and Diversification of the Mycorrhizal Mutualists.</title>
        <authorList>
            <consortium name="DOE Joint Genome Institute"/>
            <consortium name="Mycorrhizal Genomics Consortium"/>
            <person name="Kohler A."/>
            <person name="Kuo A."/>
            <person name="Nagy L.G."/>
            <person name="Floudas D."/>
            <person name="Copeland A."/>
            <person name="Barry K.W."/>
            <person name="Cichocki N."/>
            <person name="Veneault-Fourrey C."/>
            <person name="LaButti K."/>
            <person name="Lindquist E.A."/>
            <person name="Lipzen A."/>
            <person name="Lundell T."/>
            <person name="Morin E."/>
            <person name="Murat C."/>
            <person name="Riley R."/>
            <person name="Ohm R."/>
            <person name="Sun H."/>
            <person name="Tunlid A."/>
            <person name="Henrissat B."/>
            <person name="Grigoriev I.V."/>
            <person name="Hibbett D.S."/>
            <person name="Martin F."/>
        </authorList>
    </citation>
    <scope>NUCLEOTIDE SEQUENCE [LARGE SCALE GENOMIC DNA]</scope>
    <source>
        <strain evidence="1 2">SS14</strain>
    </source>
</reference>
<accession>A0A0C9VH03</accession>
<evidence type="ECO:0000313" key="1">
    <source>
        <dbReference type="EMBL" id="KIJ40702.1"/>
    </source>
</evidence>